<dbReference type="Pfam" id="PF00014">
    <property type="entry name" value="Kunitz_BPTI"/>
    <property type="match status" value="2"/>
</dbReference>
<dbReference type="InterPro" id="IPR036880">
    <property type="entry name" value="Kunitz_BPTI_sf"/>
</dbReference>
<keyword evidence="3 8" id="KW-1133">Transmembrane helix</keyword>
<dbReference type="STRING" id="37003.ENSKMAP00000019292"/>
<dbReference type="PRINTS" id="PR00759">
    <property type="entry name" value="BASICPTASE"/>
</dbReference>
<keyword evidence="13" id="KW-1185">Reference proteome</keyword>
<evidence type="ECO:0000256" key="1">
    <source>
        <dbReference type="ARBA" id="ARBA00004370"/>
    </source>
</evidence>
<protein>
    <submittedName>
        <fullName evidence="12">Kunitz-type protease inhibitor 1-like</fullName>
    </submittedName>
</protein>
<evidence type="ECO:0000259" key="11">
    <source>
        <dbReference type="PROSITE" id="PS50986"/>
    </source>
</evidence>
<dbReference type="Gene3D" id="4.10.410.10">
    <property type="entry name" value="Pancreatic trypsin inhibitor Kunitz domain"/>
    <property type="match status" value="2"/>
</dbReference>
<dbReference type="InterPro" id="IPR013783">
    <property type="entry name" value="Ig-like_fold"/>
</dbReference>
<evidence type="ECO:0000256" key="8">
    <source>
        <dbReference type="SAM" id="Phobius"/>
    </source>
</evidence>
<dbReference type="GO" id="GO:0008544">
    <property type="term" value="P:epidermis development"/>
    <property type="evidence" value="ECO:0007669"/>
    <property type="project" value="TreeGrafter"/>
</dbReference>
<evidence type="ECO:0000256" key="3">
    <source>
        <dbReference type="ARBA" id="ARBA00022989"/>
    </source>
</evidence>
<feature type="disulfide bond" evidence="7">
    <location>
        <begin position="328"/>
        <end position="343"/>
    </location>
</feature>
<reference evidence="12" key="1">
    <citation type="submission" date="2025-08" db="UniProtKB">
        <authorList>
            <consortium name="Ensembl"/>
        </authorList>
    </citation>
    <scope>IDENTIFICATION</scope>
</reference>
<keyword evidence="6" id="KW-0325">Glycoprotein</keyword>
<dbReference type="FunFam" id="4.10.410.10:FF:000006">
    <property type="entry name" value="Serine peptidase inhibitor, Kunitz type 1"/>
    <property type="match status" value="2"/>
</dbReference>
<dbReference type="InterPro" id="IPR013980">
    <property type="entry name" value="MANSC_dom"/>
</dbReference>
<reference evidence="12" key="2">
    <citation type="submission" date="2025-09" db="UniProtKB">
        <authorList>
            <consortium name="Ensembl"/>
        </authorList>
    </citation>
    <scope>IDENTIFICATION</scope>
</reference>
<dbReference type="PROSITE" id="PS50068">
    <property type="entry name" value="LDLRA_2"/>
    <property type="match status" value="1"/>
</dbReference>
<name>A0A3Q3G4W6_KRYMA</name>
<evidence type="ECO:0000256" key="2">
    <source>
        <dbReference type="ARBA" id="ARBA00022729"/>
    </source>
</evidence>
<dbReference type="PANTHER" id="PTHR46750:SF1">
    <property type="entry name" value="KUNITZ-TYPE PROTEASE INHIBITOR 1"/>
    <property type="match status" value="1"/>
</dbReference>
<feature type="transmembrane region" description="Helical" evidence="8">
    <location>
        <begin position="443"/>
        <end position="465"/>
    </location>
</feature>
<dbReference type="Ensembl" id="ENSKMAT00000019556.1">
    <property type="protein sequence ID" value="ENSKMAP00000019292.1"/>
    <property type="gene ID" value="ENSKMAG00000014340.1"/>
</dbReference>
<dbReference type="GO" id="GO:0005886">
    <property type="term" value="C:plasma membrane"/>
    <property type="evidence" value="ECO:0007669"/>
    <property type="project" value="TreeGrafter"/>
</dbReference>
<evidence type="ECO:0000313" key="13">
    <source>
        <dbReference type="Proteomes" id="UP000264800"/>
    </source>
</evidence>
<dbReference type="InterPro" id="IPR002223">
    <property type="entry name" value="Kunitz_BPTI"/>
</dbReference>
<dbReference type="OrthoDB" id="2019384at2759"/>
<evidence type="ECO:0000256" key="7">
    <source>
        <dbReference type="PROSITE-ProRule" id="PRU00124"/>
    </source>
</evidence>
<evidence type="ECO:0000259" key="10">
    <source>
        <dbReference type="PROSITE" id="PS50279"/>
    </source>
</evidence>
<dbReference type="SUPFAM" id="SSF57424">
    <property type="entry name" value="LDL receptor-like module"/>
    <property type="match status" value="1"/>
</dbReference>
<dbReference type="PROSITE" id="PS01209">
    <property type="entry name" value="LDLRA_1"/>
    <property type="match status" value="1"/>
</dbReference>
<keyword evidence="8" id="KW-0812">Transmembrane</keyword>
<evidence type="ECO:0000256" key="5">
    <source>
        <dbReference type="ARBA" id="ARBA00023157"/>
    </source>
</evidence>
<dbReference type="SMART" id="SM00765">
    <property type="entry name" value="MANEC"/>
    <property type="match status" value="1"/>
</dbReference>
<dbReference type="GO" id="GO:0004867">
    <property type="term" value="F:serine-type endopeptidase inhibitor activity"/>
    <property type="evidence" value="ECO:0007669"/>
    <property type="project" value="InterPro"/>
</dbReference>
<proteinExistence type="predicted"/>
<dbReference type="Gene3D" id="2.60.40.10">
    <property type="entry name" value="Immunoglobulins"/>
    <property type="match status" value="1"/>
</dbReference>
<feature type="signal peptide" evidence="9">
    <location>
        <begin position="1"/>
        <end position="28"/>
    </location>
</feature>
<dbReference type="GeneID" id="108242575"/>
<dbReference type="SUPFAM" id="SSF57362">
    <property type="entry name" value="BPTI-like"/>
    <property type="match status" value="2"/>
</dbReference>
<accession>A0A3Q3G4W6</accession>
<dbReference type="AlphaFoldDB" id="A0A3Q3G4W6"/>
<dbReference type="InterPro" id="IPR020901">
    <property type="entry name" value="Prtase_inh_Kunz-CS"/>
</dbReference>
<dbReference type="SMART" id="SM00192">
    <property type="entry name" value="LDLa"/>
    <property type="match status" value="1"/>
</dbReference>
<feature type="domain" description="BPTI/Kunitz inhibitor" evidence="10">
    <location>
        <begin position="236"/>
        <end position="286"/>
    </location>
</feature>
<dbReference type="Proteomes" id="UP000264800">
    <property type="component" value="Unplaced"/>
</dbReference>
<dbReference type="PANTHER" id="PTHR46750">
    <property type="entry name" value="KUNITZ-TYPE PROTEASE INHIBITOR 1"/>
    <property type="match status" value="1"/>
</dbReference>
<dbReference type="KEGG" id="kmr:108242575"/>
<dbReference type="SUPFAM" id="SSF49299">
    <property type="entry name" value="PKD domain"/>
    <property type="match status" value="1"/>
</dbReference>
<dbReference type="InterPro" id="IPR011106">
    <property type="entry name" value="MANSC_N"/>
</dbReference>
<evidence type="ECO:0000313" key="12">
    <source>
        <dbReference type="Ensembl" id="ENSKMAP00000019292.1"/>
    </source>
</evidence>
<dbReference type="SMART" id="SM00131">
    <property type="entry name" value="KU"/>
    <property type="match status" value="2"/>
</dbReference>
<keyword evidence="2 9" id="KW-0732">Signal</keyword>
<dbReference type="Gene3D" id="4.10.400.10">
    <property type="entry name" value="Low-density Lipoprotein Receptor"/>
    <property type="match status" value="1"/>
</dbReference>
<sequence length="501" mass="54857">MFQLCSSSPLSLLLLLLLLLSVSRLGGASDCAHRFRSGEDNFVLDAKDAVMDGAALLSTESVHAAEDCEGLCCQDSRCNLALLEPRAHAEETRTCVLFDCVHKNRFVCRFVNQAGYKSFIREAEFRRYLQAPGKKAPPIANAGRDVIIQPGENVELNGIESLALHGAVIDNYRWNLESGDSGVKMETTDHPDQVKLSNLQAGLYIFQLTVTDSKGESANDRVSVLVLSPALSASYCLVPVKVGPCRAAFKRWRYDATTESCKVFTFGGCKPNKNNFLSDEECLSACRGITASSERNLPPPAAKECGSPCRPDQLACDTNCCLNGGLECDGVKQCSDASDENGCSKLNETFSELLSINITDSKARCTEPPRTGPCRARFPRWYYDPLEKKCYSFVYGGCHGNGNSFDVEAECKETCEGVTERNLFARGIFERFEMEDEGDSGSISLAVILSVAACALLAVLGYCFLRWRRKNRSHHAALSSPAQVQPSEQDTLVYNSTTKPL</sequence>
<feature type="domain" description="BPTI/Kunitz inhibitor" evidence="10">
    <location>
        <begin position="365"/>
        <end position="415"/>
    </location>
</feature>
<dbReference type="RefSeq" id="XP_017282978.1">
    <property type="nucleotide sequence ID" value="XM_017427489.3"/>
</dbReference>
<feature type="chain" id="PRO_5018600991" evidence="9">
    <location>
        <begin position="29"/>
        <end position="501"/>
    </location>
</feature>
<dbReference type="PROSITE" id="PS50986">
    <property type="entry name" value="MANSC"/>
    <property type="match status" value="1"/>
</dbReference>
<organism evidence="12 13">
    <name type="scientific">Kryptolebias marmoratus</name>
    <name type="common">Mangrove killifish</name>
    <name type="synonym">Rivulus marmoratus</name>
    <dbReference type="NCBI Taxonomy" id="37003"/>
    <lineage>
        <taxon>Eukaryota</taxon>
        <taxon>Metazoa</taxon>
        <taxon>Chordata</taxon>
        <taxon>Craniata</taxon>
        <taxon>Vertebrata</taxon>
        <taxon>Euteleostomi</taxon>
        <taxon>Actinopterygii</taxon>
        <taxon>Neopterygii</taxon>
        <taxon>Teleostei</taxon>
        <taxon>Neoteleostei</taxon>
        <taxon>Acanthomorphata</taxon>
        <taxon>Ovalentaria</taxon>
        <taxon>Atherinomorphae</taxon>
        <taxon>Cyprinodontiformes</taxon>
        <taxon>Rivulidae</taxon>
        <taxon>Kryptolebias</taxon>
    </lineage>
</organism>
<feature type="disulfide bond" evidence="7">
    <location>
        <begin position="309"/>
        <end position="321"/>
    </location>
</feature>
<dbReference type="PROSITE" id="PS00280">
    <property type="entry name" value="BPTI_KUNITZ_1"/>
    <property type="match status" value="2"/>
</dbReference>
<dbReference type="InterPro" id="IPR023415">
    <property type="entry name" value="LDLR_class-A_CS"/>
</dbReference>
<feature type="domain" description="MANSC" evidence="11">
    <location>
        <begin position="38"/>
        <end position="119"/>
    </location>
</feature>
<dbReference type="CDD" id="cd22624">
    <property type="entry name" value="Kunitz_HAI1_2-like"/>
    <property type="match status" value="1"/>
</dbReference>
<evidence type="ECO:0000256" key="6">
    <source>
        <dbReference type="ARBA" id="ARBA00023180"/>
    </source>
</evidence>
<evidence type="ECO:0000256" key="9">
    <source>
        <dbReference type="SAM" id="SignalP"/>
    </source>
</evidence>
<dbReference type="InterPro" id="IPR002172">
    <property type="entry name" value="LDrepeatLR_classA_rpt"/>
</dbReference>
<dbReference type="OMA" id="HRNRFVC"/>
<dbReference type="InterPro" id="IPR036055">
    <property type="entry name" value="LDL_receptor-like_sf"/>
</dbReference>
<keyword evidence="5 7" id="KW-1015">Disulfide bond</keyword>
<comment type="subcellular location">
    <subcellularLocation>
        <location evidence="1">Membrane</location>
    </subcellularLocation>
</comment>
<dbReference type="CDD" id="cd00112">
    <property type="entry name" value="LDLa"/>
    <property type="match status" value="1"/>
</dbReference>
<dbReference type="Pfam" id="PF22352">
    <property type="entry name" value="K319L-like_PKD"/>
    <property type="match status" value="1"/>
</dbReference>
<feature type="disulfide bond" evidence="7">
    <location>
        <begin position="316"/>
        <end position="334"/>
    </location>
</feature>
<dbReference type="GO" id="GO:0030198">
    <property type="term" value="P:extracellular matrix organization"/>
    <property type="evidence" value="ECO:0007669"/>
    <property type="project" value="TreeGrafter"/>
</dbReference>
<dbReference type="Pfam" id="PF07502">
    <property type="entry name" value="MANEC"/>
    <property type="match status" value="1"/>
</dbReference>
<dbReference type="CDD" id="cd00146">
    <property type="entry name" value="PKD"/>
    <property type="match status" value="1"/>
</dbReference>
<keyword evidence="4 8" id="KW-0472">Membrane</keyword>
<dbReference type="PROSITE" id="PS50279">
    <property type="entry name" value="BPTI_KUNITZ_2"/>
    <property type="match status" value="2"/>
</dbReference>
<dbReference type="GeneTree" id="ENSGT00940000164935"/>
<dbReference type="CDD" id="cd22623">
    <property type="entry name" value="Kunitz_HAI1_1-like"/>
    <property type="match status" value="1"/>
</dbReference>
<dbReference type="GO" id="GO:0060429">
    <property type="term" value="P:epithelium development"/>
    <property type="evidence" value="ECO:0007669"/>
    <property type="project" value="TreeGrafter"/>
</dbReference>
<evidence type="ECO:0000256" key="4">
    <source>
        <dbReference type="ARBA" id="ARBA00023136"/>
    </source>
</evidence>
<dbReference type="InterPro" id="IPR035986">
    <property type="entry name" value="PKD_dom_sf"/>
</dbReference>